<keyword evidence="2" id="KW-0251">Elongation factor</keyword>
<dbReference type="InterPro" id="IPR010405">
    <property type="entry name" value="COBRA1"/>
</dbReference>
<name>A0AAV4AHS7_9GAST</name>
<dbReference type="Proteomes" id="UP000735302">
    <property type="component" value="Unassembled WGS sequence"/>
</dbReference>
<dbReference type="EMBL" id="BLXT01003763">
    <property type="protein sequence ID" value="GFO06166.1"/>
    <property type="molecule type" value="Genomic_DNA"/>
</dbReference>
<dbReference type="GO" id="GO:0032021">
    <property type="term" value="C:NELF complex"/>
    <property type="evidence" value="ECO:0007669"/>
    <property type="project" value="TreeGrafter"/>
</dbReference>
<gene>
    <name evidence="2" type="ORF">PoB_003267100</name>
</gene>
<evidence type="ECO:0000313" key="3">
    <source>
        <dbReference type="Proteomes" id="UP000735302"/>
    </source>
</evidence>
<protein>
    <submittedName>
        <fullName evidence="2">Negative elongation factor b</fullName>
    </submittedName>
</protein>
<dbReference type="GO" id="GO:0003746">
    <property type="term" value="F:translation elongation factor activity"/>
    <property type="evidence" value="ECO:0007669"/>
    <property type="project" value="UniProtKB-KW"/>
</dbReference>
<keyword evidence="3" id="KW-1185">Reference proteome</keyword>
<evidence type="ECO:0000256" key="1">
    <source>
        <dbReference type="SAM" id="MobiDB-lite"/>
    </source>
</evidence>
<dbReference type="PANTHER" id="PTHR13503">
    <property type="entry name" value="NEGATIVE ELONGATION FACTOR COMPLEX MEMBER B"/>
    <property type="match status" value="1"/>
</dbReference>
<dbReference type="AlphaFoldDB" id="A0AAV4AHS7"/>
<dbReference type="Pfam" id="PF06209">
    <property type="entry name" value="COBRA1"/>
    <property type="match status" value="1"/>
</dbReference>
<evidence type="ECO:0000313" key="2">
    <source>
        <dbReference type="EMBL" id="GFO06166.1"/>
    </source>
</evidence>
<keyword evidence="2" id="KW-0648">Protein biosynthesis</keyword>
<sequence>MSNNTGLDKIGIATGNHLNIALTTSSDPLSAIQEFQNVNGIDADTLKIALPFLDLHGVKRLTLHLSIFETIRDKLLQRVSELANANDPSSIQKLETLLDSSFPAIKNKDIRPVCMAVMKHLPKVKEEYLKQLLEDKELYQEAATEVKRQIWENNQVLFGEEVQPLLAQYLQEKERSLWRHDNPGLSFFSVSPRQRRQRPLLTRLLEMVGSSVTLYNMVLHFLRTLFLRSRDTHYCTLRVELLMALHDLEYNAICSSDSCHKFTWCVDACVREKTVNTKRARELQGFLDTLKKGSKTVGDLSIVLCEPYAMNIVLQSVMKALQHCVTTETLPRDNPDLVLLCRMTLLGLNAWEIVDSNTSVEPKLDPAFFTKFLAYMVSLMAEDQVRYFTAKLPGETVTPPPLPPDMYATWISRYPLASVIAMYYCLQCARMKDRLAVAQILPTLIHCEGERAYSDTFLHCLTSYLVHMKEDFQHPEFCTAIFDDFFMPAMSRENVLRHLLRLLIHVHHKIPRPKLDSVLEEISSDKDMSDQVRTTLDVLQEKMSTHEPSPVPSPEKLDSPLASVPAPTPAPHR</sequence>
<feature type="region of interest" description="Disordered" evidence="1">
    <location>
        <begin position="539"/>
        <end position="573"/>
    </location>
</feature>
<organism evidence="2 3">
    <name type="scientific">Plakobranchus ocellatus</name>
    <dbReference type="NCBI Taxonomy" id="259542"/>
    <lineage>
        <taxon>Eukaryota</taxon>
        <taxon>Metazoa</taxon>
        <taxon>Spiralia</taxon>
        <taxon>Lophotrochozoa</taxon>
        <taxon>Mollusca</taxon>
        <taxon>Gastropoda</taxon>
        <taxon>Heterobranchia</taxon>
        <taxon>Euthyneura</taxon>
        <taxon>Panpulmonata</taxon>
        <taxon>Sacoglossa</taxon>
        <taxon>Placobranchoidea</taxon>
        <taxon>Plakobranchidae</taxon>
        <taxon>Plakobranchus</taxon>
    </lineage>
</organism>
<reference evidence="2 3" key="1">
    <citation type="journal article" date="2021" name="Elife">
        <title>Chloroplast acquisition without the gene transfer in kleptoplastic sea slugs, Plakobranchus ocellatus.</title>
        <authorList>
            <person name="Maeda T."/>
            <person name="Takahashi S."/>
            <person name="Yoshida T."/>
            <person name="Shimamura S."/>
            <person name="Takaki Y."/>
            <person name="Nagai Y."/>
            <person name="Toyoda A."/>
            <person name="Suzuki Y."/>
            <person name="Arimoto A."/>
            <person name="Ishii H."/>
            <person name="Satoh N."/>
            <person name="Nishiyama T."/>
            <person name="Hasebe M."/>
            <person name="Maruyama T."/>
            <person name="Minagawa J."/>
            <person name="Obokata J."/>
            <person name="Shigenobu S."/>
        </authorList>
    </citation>
    <scope>NUCLEOTIDE SEQUENCE [LARGE SCALE GENOMIC DNA]</scope>
</reference>
<dbReference type="PANTHER" id="PTHR13503:SF3">
    <property type="entry name" value="NEGATIVE ELONGATION FACTOR B"/>
    <property type="match status" value="1"/>
</dbReference>
<comment type="caution">
    <text evidence="2">The sequence shown here is derived from an EMBL/GenBank/DDBJ whole genome shotgun (WGS) entry which is preliminary data.</text>
</comment>
<dbReference type="GO" id="GO:0034244">
    <property type="term" value="P:negative regulation of transcription elongation by RNA polymerase II"/>
    <property type="evidence" value="ECO:0007669"/>
    <property type="project" value="TreeGrafter"/>
</dbReference>
<proteinExistence type="predicted"/>
<accession>A0AAV4AHS7</accession>